<dbReference type="Gene3D" id="3.90.550.10">
    <property type="entry name" value="Spore Coat Polysaccharide Biosynthesis Protein SpsA, Chain A"/>
    <property type="match status" value="1"/>
</dbReference>
<dbReference type="AlphaFoldDB" id="A0AAN8Q010"/>
<proteinExistence type="predicted"/>
<evidence type="ECO:0000313" key="3">
    <source>
        <dbReference type="Proteomes" id="UP001347796"/>
    </source>
</evidence>
<dbReference type="GO" id="GO:0016758">
    <property type="term" value="F:hexosyltransferase activity"/>
    <property type="evidence" value="ECO:0007669"/>
    <property type="project" value="UniProtKB-ARBA"/>
</dbReference>
<dbReference type="EMBL" id="JAZGQO010000004">
    <property type="protein sequence ID" value="KAK6187454.1"/>
    <property type="molecule type" value="Genomic_DNA"/>
</dbReference>
<dbReference type="Proteomes" id="UP001347796">
    <property type="component" value="Unassembled WGS sequence"/>
</dbReference>
<dbReference type="InterPro" id="IPR029044">
    <property type="entry name" value="Nucleotide-diphossugar_trans"/>
</dbReference>
<dbReference type="SUPFAM" id="SSF53448">
    <property type="entry name" value="Nucleotide-diphospho-sugar transferases"/>
    <property type="match status" value="1"/>
</dbReference>
<reference evidence="2 3" key="1">
    <citation type="submission" date="2024-01" db="EMBL/GenBank/DDBJ databases">
        <title>The genome of the rayed Mediterranean limpet Patella caerulea (Linnaeus, 1758).</title>
        <authorList>
            <person name="Anh-Thu Weber A."/>
            <person name="Halstead-Nussloch G."/>
        </authorList>
    </citation>
    <scope>NUCLEOTIDE SEQUENCE [LARGE SCALE GENOMIC DNA]</scope>
    <source>
        <strain evidence="2">AATW-2023a</strain>
        <tissue evidence="2">Whole specimen</tissue>
    </source>
</reference>
<evidence type="ECO:0000313" key="2">
    <source>
        <dbReference type="EMBL" id="KAK6187454.1"/>
    </source>
</evidence>
<dbReference type="InterPro" id="IPR001173">
    <property type="entry name" value="Glyco_trans_2-like"/>
</dbReference>
<organism evidence="2 3">
    <name type="scientific">Patella caerulea</name>
    <name type="common">Rayed Mediterranean limpet</name>
    <dbReference type="NCBI Taxonomy" id="87958"/>
    <lineage>
        <taxon>Eukaryota</taxon>
        <taxon>Metazoa</taxon>
        <taxon>Spiralia</taxon>
        <taxon>Lophotrochozoa</taxon>
        <taxon>Mollusca</taxon>
        <taxon>Gastropoda</taxon>
        <taxon>Patellogastropoda</taxon>
        <taxon>Patelloidea</taxon>
        <taxon>Patellidae</taxon>
        <taxon>Patella</taxon>
    </lineage>
</organism>
<dbReference type="PANTHER" id="PTHR22916">
    <property type="entry name" value="GLYCOSYLTRANSFERASE"/>
    <property type="match status" value="1"/>
</dbReference>
<gene>
    <name evidence="2" type="ORF">SNE40_005481</name>
</gene>
<dbReference type="Pfam" id="PF00535">
    <property type="entry name" value="Glycos_transf_2"/>
    <property type="match status" value="1"/>
</dbReference>
<feature type="domain" description="Glycosyltransferase 2-like" evidence="1">
    <location>
        <begin position="5"/>
        <end position="175"/>
    </location>
</feature>
<comment type="caution">
    <text evidence="2">The sequence shown here is derived from an EMBL/GenBank/DDBJ whole genome shotgun (WGS) entry which is preliminary data.</text>
</comment>
<dbReference type="PANTHER" id="PTHR22916:SF3">
    <property type="entry name" value="UDP-GLCNAC:BETAGAL BETA-1,3-N-ACETYLGLUCOSAMINYLTRANSFERASE-LIKE PROTEIN 1"/>
    <property type="match status" value="1"/>
</dbReference>
<sequence length="344" mass="40063">MFEVSIIIPVYNGEKWLDKCLQSVFIQSYSKPMELSVYNDGSTDNTISILDDWRERLERRDIHVIVTGHTGQPRGVGFAKNTAVRQSSGKYLCFLDADDEMSERRIDKQLEADKSSSKALIGCKFHRLPEDSTIRFTKWANNLTPHQLYTQMYTSHGPTVVMPTWFCKRSVFDRVGGFDEGGKGVPEDLIFFYRHVELGGEIYRVDDDLMMYRYHPDAATFSIKQETIWKIRIDFLEKQVLSHWPEFTIWNAGKQGRRFFRSLTDINQKKVCAFCDVDEKKIKKAVYIYENSKEKNKPRIPIIHYSQAKPPIVICIKLDLTSGVFEENLRSLNLEEGKDFIHFN</sequence>
<name>A0AAN8Q010_PATCE</name>
<accession>A0AAN8Q010</accession>
<protein>
    <recommendedName>
        <fullName evidence="1">Glycosyltransferase 2-like domain-containing protein</fullName>
    </recommendedName>
</protein>
<evidence type="ECO:0000259" key="1">
    <source>
        <dbReference type="Pfam" id="PF00535"/>
    </source>
</evidence>
<keyword evidence="3" id="KW-1185">Reference proteome</keyword>